<dbReference type="Proteomes" id="UP001153269">
    <property type="component" value="Unassembled WGS sequence"/>
</dbReference>
<accession>A0A9N7VXI4</accession>
<name>A0A9N7VXI4_PLEPL</name>
<reference evidence="2" key="1">
    <citation type="submission" date="2020-03" db="EMBL/GenBank/DDBJ databases">
        <authorList>
            <person name="Weist P."/>
        </authorList>
    </citation>
    <scope>NUCLEOTIDE SEQUENCE</scope>
</reference>
<gene>
    <name evidence="2" type="ORF">PLEPLA_LOCUS46808</name>
</gene>
<keyword evidence="3" id="KW-1185">Reference proteome</keyword>
<organism evidence="2 3">
    <name type="scientific">Pleuronectes platessa</name>
    <name type="common">European plaice</name>
    <dbReference type="NCBI Taxonomy" id="8262"/>
    <lineage>
        <taxon>Eukaryota</taxon>
        <taxon>Metazoa</taxon>
        <taxon>Chordata</taxon>
        <taxon>Craniata</taxon>
        <taxon>Vertebrata</taxon>
        <taxon>Euteleostomi</taxon>
        <taxon>Actinopterygii</taxon>
        <taxon>Neopterygii</taxon>
        <taxon>Teleostei</taxon>
        <taxon>Neoteleostei</taxon>
        <taxon>Acanthomorphata</taxon>
        <taxon>Carangaria</taxon>
        <taxon>Pleuronectiformes</taxon>
        <taxon>Pleuronectoidei</taxon>
        <taxon>Pleuronectidae</taxon>
        <taxon>Pleuronectes</taxon>
    </lineage>
</organism>
<protein>
    <submittedName>
        <fullName evidence="2">Uncharacterized protein</fullName>
    </submittedName>
</protein>
<proteinExistence type="predicted"/>
<evidence type="ECO:0000256" key="1">
    <source>
        <dbReference type="SAM" id="MobiDB-lite"/>
    </source>
</evidence>
<evidence type="ECO:0000313" key="3">
    <source>
        <dbReference type="Proteomes" id="UP001153269"/>
    </source>
</evidence>
<evidence type="ECO:0000313" key="2">
    <source>
        <dbReference type="EMBL" id="CAB1458973.1"/>
    </source>
</evidence>
<dbReference type="EMBL" id="CADEAL010004411">
    <property type="protein sequence ID" value="CAB1458973.1"/>
    <property type="molecule type" value="Genomic_DNA"/>
</dbReference>
<comment type="caution">
    <text evidence="2">The sequence shown here is derived from an EMBL/GenBank/DDBJ whole genome shotgun (WGS) entry which is preliminary data.</text>
</comment>
<sequence length="105" mass="11422">MFTTGATPQEAVDLQSSGFVDSRVGSGSDMGRSHDPHPPTPTPSALLPPHIPFDLTTTTQCFNYPFPLLHPPPPRPLLLSTIFVLMRPGHSPVTLEQLYCTVTKD</sequence>
<dbReference type="AlphaFoldDB" id="A0A9N7VXI4"/>
<feature type="region of interest" description="Disordered" evidence="1">
    <location>
        <begin position="1"/>
        <end position="49"/>
    </location>
</feature>